<dbReference type="InterPro" id="IPR050790">
    <property type="entry name" value="ExbB/TolQ_transport"/>
</dbReference>
<evidence type="ECO:0000256" key="7">
    <source>
        <dbReference type="ARBA" id="ARBA00023136"/>
    </source>
</evidence>
<feature type="transmembrane region" description="Helical" evidence="9">
    <location>
        <begin position="107"/>
        <end position="130"/>
    </location>
</feature>
<evidence type="ECO:0000256" key="9">
    <source>
        <dbReference type="SAM" id="Phobius"/>
    </source>
</evidence>
<sequence>MLEFIKQGGPTIYPLLACSVIGLAVVLERLFYFFRIKNDNFRMFRKIEMMIAEGEITRAAHELKSERGPVAKIIAAGLAHYGQDRRVIEEHIRVAGEHEVHKLEKNLAILDIIASISPLLGLLGTVLGIIDSFNILSTTAGIAAPAQLSSGIAAALISTAVGLIIAIPAMLFYSYFVSIVDKNTKEMNKWSVELIDLLSYRGEKDVQI</sequence>
<keyword evidence="6 9" id="KW-1133">Transmembrane helix</keyword>
<keyword evidence="2 8" id="KW-0813">Transport</keyword>
<evidence type="ECO:0000313" key="11">
    <source>
        <dbReference type="EMBL" id="AZR72621.1"/>
    </source>
</evidence>
<evidence type="ECO:0000259" key="10">
    <source>
        <dbReference type="Pfam" id="PF01618"/>
    </source>
</evidence>
<protein>
    <recommendedName>
        <fullName evidence="10">MotA/TolQ/ExbB proton channel domain-containing protein</fullName>
    </recommendedName>
</protein>
<dbReference type="RefSeq" id="WP_127015950.1">
    <property type="nucleotide sequence ID" value="NZ_CP016379.1"/>
</dbReference>
<evidence type="ECO:0000256" key="4">
    <source>
        <dbReference type="ARBA" id="ARBA00022692"/>
    </source>
</evidence>
<dbReference type="GO" id="GO:0017038">
    <property type="term" value="P:protein import"/>
    <property type="evidence" value="ECO:0007669"/>
    <property type="project" value="TreeGrafter"/>
</dbReference>
<dbReference type="AlphaFoldDB" id="A0A3Q9HPN7"/>
<name>A0A3Q9HPN7_9FIRM</name>
<organism evidence="11 12">
    <name type="scientific">Anoxybacter fermentans</name>
    <dbReference type="NCBI Taxonomy" id="1323375"/>
    <lineage>
        <taxon>Bacteria</taxon>
        <taxon>Bacillati</taxon>
        <taxon>Bacillota</taxon>
        <taxon>Clostridia</taxon>
        <taxon>Halanaerobiales</taxon>
        <taxon>Anoxybacter</taxon>
    </lineage>
</organism>
<evidence type="ECO:0000256" key="6">
    <source>
        <dbReference type="ARBA" id="ARBA00022989"/>
    </source>
</evidence>
<keyword evidence="5 8" id="KW-0653">Protein transport</keyword>
<evidence type="ECO:0000256" key="3">
    <source>
        <dbReference type="ARBA" id="ARBA00022475"/>
    </source>
</evidence>
<gene>
    <name evidence="11" type="ORF">BBF96_03995</name>
</gene>
<evidence type="ECO:0000313" key="12">
    <source>
        <dbReference type="Proteomes" id="UP000267250"/>
    </source>
</evidence>
<feature type="transmembrane region" description="Helical" evidence="9">
    <location>
        <begin position="150"/>
        <end position="177"/>
    </location>
</feature>
<comment type="similarity">
    <text evidence="8">Belongs to the exbB/tolQ family.</text>
</comment>
<dbReference type="EMBL" id="CP016379">
    <property type="protein sequence ID" value="AZR72621.1"/>
    <property type="molecule type" value="Genomic_DNA"/>
</dbReference>
<proteinExistence type="inferred from homology"/>
<keyword evidence="7 9" id="KW-0472">Membrane</keyword>
<keyword evidence="12" id="KW-1185">Reference proteome</keyword>
<dbReference type="PANTHER" id="PTHR30625:SF15">
    <property type="entry name" value="BIOPOLYMER TRANSPORT PROTEIN EXBB"/>
    <property type="match status" value="1"/>
</dbReference>
<dbReference type="OrthoDB" id="4045at2"/>
<feature type="domain" description="MotA/TolQ/ExbB proton channel" evidence="10">
    <location>
        <begin position="68"/>
        <end position="188"/>
    </location>
</feature>
<reference evidence="11 12" key="1">
    <citation type="submission" date="2016-07" db="EMBL/GenBank/DDBJ databases">
        <title>Genome and transcriptome analysis of iron-reducing fermentative bacteria Anoxybacter fermentans.</title>
        <authorList>
            <person name="Zeng X."/>
            <person name="Shao Z."/>
        </authorList>
    </citation>
    <scope>NUCLEOTIDE SEQUENCE [LARGE SCALE GENOMIC DNA]</scope>
    <source>
        <strain evidence="11 12">DY22613</strain>
    </source>
</reference>
<evidence type="ECO:0000256" key="2">
    <source>
        <dbReference type="ARBA" id="ARBA00022448"/>
    </source>
</evidence>
<accession>A0A3Q9HPN7</accession>
<dbReference type="Proteomes" id="UP000267250">
    <property type="component" value="Chromosome"/>
</dbReference>
<comment type="subcellular location">
    <subcellularLocation>
        <location evidence="1">Cell membrane</location>
        <topology evidence="1">Multi-pass membrane protein</topology>
    </subcellularLocation>
    <subcellularLocation>
        <location evidence="8">Membrane</location>
        <topology evidence="8">Multi-pass membrane protein</topology>
    </subcellularLocation>
</comment>
<dbReference type="PANTHER" id="PTHR30625">
    <property type="entry name" value="PROTEIN TOLQ"/>
    <property type="match status" value="1"/>
</dbReference>
<dbReference type="KEGG" id="aft:BBF96_03995"/>
<feature type="transmembrane region" description="Helical" evidence="9">
    <location>
        <begin position="12"/>
        <end position="34"/>
    </location>
</feature>
<dbReference type="Pfam" id="PF01618">
    <property type="entry name" value="MotA_ExbB"/>
    <property type="match status" value="1"/>
</dbReference>
<keyword evidence="4 9" id="KW-0812">Transmembrane</keyword>
<evidence type="ECO:0000256" key="8">
    <source>
        <dbReference type="RuleBase" id="RU004057"/>
    </source>
</evidence>
<dbReference type="InterPro" id="IPR002898">
    <property type="entry name" value="MotA_ExbB_proton_chnl"/>
</dbReference>
<dbReference type="GO" id="GO:0005886">
    <property type="term" value="C:plasma membrane"/>
    <property type="evidence" value="ECO:0007669"/>
    <property type="project" value="UniProtKB-SubCell"/>
</dbReference>
<evidence type="ECO:0000256" key="1">
    <source>
        <dbReference type="ARBA" id="ARBA00004651"/>
    </source>
</evidence>
<keyword evidence="3" id="KW-1003">Cell membrane</keyword>
<evidence type="ECO:0000256" key="5">
    <source>
        <dbReference type="ARBA" id="ARBA00022927"/>
    </source>
</evidence>